<dbReference type="InterPro" id="IPR041667">
    <property type="entry name" value="Cupin_8"/>
</dbReference>
<dbReference type="Pfam" id="PF00155">
    <property type="entry name" value="Aminotran_1_2"/>
    <property type="match status" value="1"/>
</dbReference>
<dbReference type="Pfam" id="PF13621">
    <property type="entry name" value="Cupin_8"/>
    <property type="match status" value="1"/>
</dbReference>
<dbReference type="EMBL" id="BSXT01001323">
    <property type="protein sequence ID" value="GMF41199.1"/>
    <property type="molecule type" value="Genomic_DNA"/>
</dbReference>
<keyword evidence="5" id="KW-1185">Reference proteome</keyword>
<evidence type="ECO:0000259" key="2">
    <source>
        <dbReference type="Pfam" id="PF00155"/>
    </source>
</evidence>
<dbReference type="Proteomes" id="UP001165121">
    <property type="component" value="Unassembled WGS sequence"/>
</dbReference>
<feature type="region of interest" description="Disordered" evidence="1">
    <location>
        <begin position="366"/>
        <end position="394"/>
    </location>
</feature>
<dbReference type="InterPro" id="IPR015422">
    <property type="entry name" value="PyrdxlP-dep_Trfase_small"/>
</dbReference>
<dbReference type="Gene3D" id="3.90.1150.10">
    <property type="entry name" value="Aspartate Aminotransferase, domain 1"/>
    <property type="match status" value="1"/>
</dbReference>
<dbReference type="GO" id="GO:0004838">
    <property type="term" value="F:L-tyrosine-2-oxoglutarate transaminase activity"/>
    <property type="evidence" value="ECO:0007669"/>
    <property type="project" value="TreeGrafter"/>
</dbReference>
<organism evidence="4 5">
    <name type="scientific">Phytophthora fragariaefolia</name>
    <dbReference type="NCBI Taxonomy" id="1490495"/>
    <lineage>
        <taxon>Eukaryota</taxon>
        <taxon>Sar</taxon>
        <taxon>Stramenopiles</taxon>
        <taxon>Oomycota</taxon>
        <taxon>Peronosporomycetes</taxon>
        <taxon>Peronosporales</taxon>
        <taxon>Peronosporaceae</taxon>
        <taxon>Phytophthora</taxon>
    </lineage>
</organism>
<dbReference type="AlphaFoldDB" id="A0A9W6XKA5"/>
<dbReference type="PANTHER" id="PTHR45744:SF2">
    <property type="entry name" value="TYROSINE AMINOTRANSFERASE"/>
    <property type="match status" value="1"/>
</dbReference>
<name>A0A9W6XKA5_9STRA</name>
<protein>
    <submittedName>
        <fullName evidence="4">Unnamed protein product</fullName>
    </submittedName>
</protein>
<dbReference type="InterPro" id="IPR015421">
    <property type="entry name" value="PyrdxlP-dep_Trfase_major"/>
</dbReference>
<dbReference type="GO" id="GO:0006572">
    <property type="term" value="P:L-tyrosine catabolic process"/>
    <property type="evidence" value="ECO:0007669"/>
    <property type="project" value="TreeGrafter"/>
</dbReference>
<gene>
    <name evidence="4" type="ORF">Pfra01_001293900</name>
</gene>
<dbReference type="InterPro" id="IPR015424">
    <property type="entry name" value="PyrdxlP-dep_Trfase"/>
</dbReference>
<evidence type="ECO:0000313" key="5">
    <source>
        <dbReference type="Proteomes" id="UP001165121"/>
    </source>
</evidence>
<dbReference type="PANTHER" id="PTHR45744">
    <property type="entry name" value="TYROSINE AMINOTRANSFERASE"/>
    <property type="match status" value="1"/>
</dbReference>
<feature type="domain" description="Aminotransferase class I/classII large" evidence="2">
    <location>
        <begin position="178"/>
        <end position="327"/>
    </location>
</feature>
<evidence type="ECO:0000313" key="4">
    <source>
        <dbReference type="EMBL" id="GMF41199.1"/>
    </source>
</evidence>
<dbReference type="SUPFAM" id="SSF51197">
    <property type="entry name" value="Clavaminate synthase-like"/>
    <property type="match status" value="1"/>
</dbReference>
<feature type="region of interest" description="Disordered" evidence="1">
    <location>
        <begin position="455"/>
        <end position="495"/>
    </location>
</feature>
<accession>A0A9W6XKA5</accession>
<reference evidence="4" key="1">
    <citation type="submission" date="2023-04" db="EMBL/GenBank/DDBJ databases">
        <title>Phytophthora fragariaefolia NBRC 109709.</title>
        <authorList>
            <person name="Ichikawa N."/>
            <person name="Sato H."/>
            <person name="Tonouchi N."/>
        </authorList>
    </citation>
    <scope>NUCLEOTIDE SEQUENCE</scope>
    <source>
        <strain evidence="4">NBRC 109709</strain>
    </source>
</reference>
<feature type="region of interest" description="Disordered" evidence="1">
    <location>
        <begin position="420"/>
        <end position="439"/>
    </location>
</feature>
<dbReference type="SUPFAM" id="SSF53383">
    <property type="entry name" value="PLP-dependent transferases"/>
    <property type="match status" value="1"/>
</dbReference>
<feature type="domain" description="Cupin-like" evidence="3">
    <location>
        <begin position="1"/>
        <end position="26"/>
    </location>
</feature>
<proteinExistence type="predicted"/>
<dbReference type="CDD" id="cd00609">
    <property type="entry name" value="AAT_like"/>
    <property type="match status" value="1"/>
</dbReference>
<dbReference type="InterPro" id="IPR004839">
    <property type="entry name" value="Aminotransferase_I/II_large"/>
</dbReference>
<evidence type="ECO:0000256" key="1">
    <source>
        <dbReference type="SAM" id="MobiDB-lite"/>
    </source>
</evidence>
<comment type="caution">
    <text evidence="4">The sequence shown here is derived from an EMBL/GenBank/DDBJ whole genome shotgun (WGS) entry which is preliminary data.</text>
</comment>
<evidence type="ECO:0000259" key="3">
    <source>
        <dbReference type="Pfam" id="PF13621"/>
    </source>
</evidence>
<sequence length="557" mass="61877">MIPEGWWHQVDSDAFTIAVNYWWDGVRDKLVADKRMVPYYARVMLEELIKQQCDTQLSALRSSSITADPSTLEDGRNAVAAILAEKTQCGRERVLLSLDDMGFKAAQRYLATNHTANWRELLANASVGFVAVLTQSWESDELEPDLLDNLFRALGDEEDAIKQQLLTKQAQFRQDCAAEISLRHNSYIHSAGSEAARTAVAQRYGNSKAPLTKDDIFITSGCSGAIDIAVRGLLNPGDNILLPKPGFPFYQALCQPNRIECRFYNLKVRLVLLHKFPCTNELCMVPIQPESNWEIDLKHMQSLVDDNTKAILVNNPSNPCGSVYSKQRVLPHGNAVEDCPCGDCGWLGQTVPDPWLEGRLDHCERPLQQPERRPDGLSQVVTKHSGSKLARPGTCNSMRNPIAIRLDVLTLLCSLTSPERNSRVANAHSRERQGPVTGGLQEAVLCNSRGECQIHHRRDQRDPGSGSGSASGCNVRDGRKTAPKRSILGQDRSDRRCHQVKVHTSTLTKIKDDLDFTQKLLDEEAVFVLPGQVRYMYSAEPIGCPSVEGPPKLTANC</sequence>
<dbReference type="Gene3D" id="2.60.120.650">
    <property type="entry name" value="Cupin"/>
    <property type="match status" value="1"/>
</dbReference>
<dbReference type="Gene3D" id="3.40.640.10">
    <property type="entry name" value="Type I PLP-dependent aspartate aminotransferase-like (Major domain)"/>
    <property type="match status" value="2"/>
</dbReference>
<dbReference type="OrthoDB" id="415358at2759"/>
<dbReference type="GO" id="GO:0030170">
    <property type="term" value="F:pyridoxal phosphate binding"/>
    <property type="evidence" value="ECO:0007669"/>
    <property type="project" value="InterPro"/>
</dbReference>
<feature type="compositionally biased region" description="Basic and acidic residues" evidence="1">
    <location>
        <begin position="366"/>
        <end position="375"/>
    </location>
</feature>